<organism evidence="12 13">
    <name type="scientific">Hyaloscypha bicolor E</name>
    <dbReference type="NCBI Taxonomy" id="1095630"/>
    <lineage>
        <taxon>Eukaryota</taxon>
        <taxon>Fungi</taxon>
        <taxon>Dikarya</taxon>
        <taxon>Ascomycota</taxon>
        <taxon>Pezizomycotina</taxon>
        <taxon>Leotiomycetes</taxon>
        <taxon>Helotiales</taxon>
        <taxon>Hyaloscyphaceae</taxon>
        <taxon>Hyaloscypha</taxon>
        <taxon>Hyaloscypha bicolor</taxon>
    </lineage>
</organism>
<dbReference type="FunCoup" id="A0A2J6TNM7">
    <property type="interactions" value="109"/>
</dbReference>
<feature type="compositionally biased region" description="Low complexity" evidence="11">
    <location>
        <begin position="130"/>
        <end position="139"/>
    </location>
</feature>
<dbReference type="InParanoid" id="A0A2J6TNM7"/>
<evidence type="ECO:0000256" key="11">
    <source>
        <dbReference type="SAM" id="MobiDB-lite"/>
    </source>
</evidence>
<comment type="subcellular location">
    <subcellularLocation>
        <location evidence="1">Nucleus</location>
        <location evidence="1">Nuclear pore complex</location>
    </subcellularLocation>
</comment>
<dbReference type="EMBL" id="KZ613747">
    <property type="protein sequence ID" value="PMD64624.1"/>
    <property type="molecule type" value="Genomic_DNA"/>
</dbReference>
<dbReference type="GO" id="GO:0015031">
    <property type="term" value="P:protein transport"/>
    <property type="evidence" value="ECO:0007669"/>
    <property type="project" value="UniProtKB-KW"/>
</dbReference>
<comment type="similarity">
    <text evidence="2">Belongs to the GLE1 family.</text>
</comment>
<reference evidence="12 13" key="1">
    <citation type="submission" date="2016-04" db="EMBL/GenBank/DDBJ databases">
        <title>A degradative enzymes factory behind the ericoid mycorrhizal symbiosis.</title>
        <authorList>
            <consortium name="DOE Joint Genome Institute"/>
            <person name="Martino E."/>
            <person name="Morin E."/>
            <person name="Grelet G."/>
            <person name="Kuo A."/>
            <person name="Kohler A."/>
            <person name="Daghino S."/>
            <person name="Barry K."/>
            <person name="Choi C."/>
            <person name="Cichocki N."/>
            <person name="Clum A."/>
            <person name="Copeland A."/>
            <person name="Hainaut M."/>
            <person name="Haridas S."/>
            <person name="Labutti K."/>
            <person name="Lindquist E."/>
            <person name="Lipzen A."/>
            <person name="Khouja H.-R."/>
            <person name="Murat C."/>
            <person name="Ohm R."/>
            <person name="Olson A."/>
            <person name="Spatafora J."/>
            <person name="Veneault-Fourrey C."/>
            <person name="Henrissat B."/>
            <person name="Grigoriev I."/>
            <person name="Martin F."/>
            <person name="Perotto S."/>
        </authorList>
    </citation>
    <scope>NUCLEOTIDE SEQUENCE [LARGE SCALE GENOMIC DNA]</scope>
    <source>
        <strain evidence="12 13">E</strain>
    </source>
</reference>
<dbReference type="OrthoDB" id="420884at2759"/>
<evidence type="ECO:0000313" key="13">
    <source>
        <dbReference type="Proteomes" id="UP000235371"/>
    </source>
</evidence>
<feature type="region of interest" description="Disordered" evidence="11">
    <location>
        <begin position="1"/>
        <end position="55"/>
    </location>
</feature>
<dbReference type="GO" id="GO:0000822">
    <property type="term" value="F:inositol hexakisphosphate binding"/>
    <property type="evidence" value="ECO:0007669"/>
    <property type="project" value="TreeGrafter"/>
</dbReference>
<dbReference type="Gene3D" id="1.25.40.510">
    <property type="entry name" value="GLE1-like"/>
    <property type="match status" value="1"/>
</dbReference>
<sequence length="584" mass="64868">MSQQSFPGGTSSPSSNNDDLATDDTTDDGNMDDYVKRWEERNSEETHKAALAAAHAHHTAIREKALEVLEISKLREETEKLRQKRIQTEERVRLETERAMEELRIREEENKAKLIPKPPPRVPTPPQPIQQPVQQPKQPEFTSAPANQPVNQLTQAPKQASAPNVFQSSQTQPPPNTSQANLKQPTSQQTTPATASHPMQAQLQVSAQQPKQAQQPTQAPSTTAQRPQAPSNASQARQAPWTARPASQHLEEQKIMHQSVDRYADIHKNLKDLRDAIRQFGELNRQFKNEAGAMRRAIIMSVGQLTEGRGVNKVQMQNICAQLDASLAMPIPPRFERALLFNPALVMTSTPPPSKKEDTPNNGDKMPLLTIYLLNILAKAAISQFCTEAGANPKAADPVGTLIISIFAQSKYCWRGKSLIEIMIAKFRITCPVLFGFRGNEKTEEGRERLGWKKDVNGNWISEQEHNDRMTGLGAGWASICLRDFSRTQLDNPWPPIKYWKSLAFITNTPSGETSSTQFVVLKAMIDNYTALFFKCFGDMGVRALHDALQVFPRKAAAGNVAASSLQVLAAKLQRDTGLLLAVS</sequence>
<dbReference type="GO" id="GO:0005543">
    <property type="term" value="F:phospholipid binding"/>
    <property type="evidence" value="ECO:0007669"/>
    <property type="project" value="TreeGrafter"/>
</dbReference>
<dbReference type="GO" id="GO:0016973">
    <property type="term" value="P:poly(A)+ mRNA export from nucleus"/>
    <property type="evidence" value="ECO:0007669"/>
    <property type="project" value="InterPro"/>
</dbReference>
<keyword evidence="13" id="KW-1185">Reference proteome</keyword>
<dbReference type="GO" id="GO:0044614">
    <property type="term" value="C:nuclear pore cytoplasmic filaments"/>
    <property type="evidence" value="ECO:0007669"/>
    <property type="project" value="TreeGrafter"/>
</dbReference>
<feature type="compositionally biased region" description="Polar residues" evidence="11">
    <location>
        <begin position="140"/>
        <end position="183"/>
    </location>
</feature>
<protein>
    <recommendedName>
        <fullName evidence="9">mRNA export factor GLE1</fullName>
    </recommendedName>
    <alternativeName>
        <fullName evidence="10">Nucleoporin GLE1</fullName>
    </alternativeName>
</protein>
<evidence type="ECO:0000256" key="9">
    <source>
        <dbReference type="ARBA" id="ARBA00026227"/>
    </source>
</evidence>
<evidence type="ECO:0000256" key="10">
    <source>
        <dbReference type="ARBA" id="ARBA00029983"/>
    </source>
</evidence>
<keyword evidence="4" id="KW-0509">mRNA transport</keyword>
<keyword evidence="8" id="KW-0539">Nucleus</keyword>
<dbReference type="Pfam" id="PF07817">
    <property type="entry name" value="GLE1"/>
    <property type="match status" value="1"/>
</dbReference>
<feature type="compositionally biased region" description="Basic and acidic residues" evidence="11">
    <location>
        <begin position="95"/>
        <end position="112"/>
    </location>
</feature>
<evidence type="ECO:0000256" key="7">
    <source>
        <dbReference type="ARBA" id="ARBA00023132"/>
    </source>
</evidence>
<evidence type="ECO:0000256" key="8">
    <source>
        <dbReference type="ARBA" id="ARBA00023242"/>
    </source>
</evidence>
<evidence type="ECO:0000256" key="1">
    <source>
        <dbReference type="ARBA" id="ARBA00004567"/>
    </source>
</evidence>
<dbReference type="InterPro" id="IPR038506">
    <property type="entry name" value="GLE1-like_sf"/>
</dbReference>
<dbReference type="InterPro" id="IPR012476">
    <property type="entry name" value="GLE1"/>
</dbReference>
<feature type="compositionally biased region" description="Polar residues" evidence="11">
    <location>
        <begin position="1"/>
        <end position="17"/>
    </location>
</feature>
<evidence type="ECO:0000256" key="2">
    <source>
        <dbReference type="ARBA" id="ARBA00011056"/>
    </source>
</evidence>
<dbReference type="GeneID" id="36594480"/>
<dbReference type="GO" id="GO:0005737">
    <property type="term" value="C:cytoplasm"/>
    <property type="evidence" value="ECO:0007669"/>
    <property type="project" value="TreeGrafter"/>
</dbReference>
<dbReference type="STRING" id="1095630.A0A2J6TNM7"/>
<keyword evidence="7" id="KW-0906">Nuclear pore complex</keyword>
<dbReference type="GO" id="GO:0031369">
    <property type="term" value="F:translation initiation factor binding"/>
    <property type="evidence" value="ECO:0007669"/>
    <property type="project" value="TreeGrafter"/>
</dbReference>
<feature type="compositionally biased region" description="Basic and acidic residues" evidence="11">
    <location>
        <begin position="33"/>
        <end position="48"/>
    </location>
</feature>
<dbReference type="AlphaFoldDB" id="A0A2J6TNM7"/>
<evidence type="ECO:0000256" key="6">
    <source>
        <dbReference type="ARBA" id="ARBA00023010"/>
    </source>
</evidence>
<name>A0A2J6TNM7_9HELO</name>
<feature type="compositionally biased region" description="Pro residues" evidence="11">
    <location>
        <begin position="116"/>
        <end position="129"/>
    </location>
</feature>
<dbReference type="RefSeq" id="XP_024741528.1">
    <property type="nucleotide sequence ID" value="XM_024886403.1"/>
</dbReference>
<keyword evidence="5" id="KW-0653">Protein transport</keyword>
<dbReference type="PANTHER" id="PTHR12960:SF0">
    <property type="entry name" value="MRNA EXPORT FACTOR GLE1"/>
    <property type="match status" value="1"/>
</dbReference>
<keyword evidence="3" id="KW-0813">Transport</keyword>
<evidence type="ECO:0000256" key="4">
    <source>
        <dbReference type="ARBA" id="ARBA00022816"/>
    </source>
</evidence>
<evidence type="ECO:0000256" key="3">
    <source>
        <dbReference type="ARBA" id="ARBA00022448"/>
    </source>
</evidence>
<dbReference type="PANTHER" id="PTHR12960">
    <property type="entry name" value="GLE-1-RELATED"/>
    <property type="match status" value="1"/>
</dbReference>
<feature type="region of interest" description="Disordered" evidence="11">
    <location>
        <begin position="95"/>
        <end position="248"/>
    </location>
</feature>
<gene>
    <name evidence="12" type="ORF">K444DRAFT_659897</name>
</gene>
<evidence type="ECO:0000256" key="5">
    <source>
        <dbReference type="ARBA" id="ARBA00022927"/>
    </source>
</evidence>
<accession>A0A2J6TNM7</accession>
<feature type="compositionally biased region" description="Low complexity" evidence="11">
    <location>
        <begin position="184"/>
        <end position="230"/>
    </location>
</feature>
<feature type="compositionally biased region" description="Acidic residues" evidence="11">
    <location>
        <begin position="20"/>
        <end position="31"/>
    </location>
</feature>
<proteinExistence type="inferred from homology"/>
<evidence type="ECO:0000313" key="12">
    <source>
        <dbReference type="EMBL" id="PMD64624.1"/>
    </source>
</evidence>
<keyword evidence="6" id="KW-0811">Translocation</keyword>
<dbReference type="Proteomes" id="UP000235371">
    <property type="component" value="Unassembled WGS sequence"/>
</dbReference>